<dbReference type="PIRSF" id="PIRSF005739">
    <property type="entry name" value="O-mtase"/>
    <property type="match status" value="1"/>
</dbReference>
<dbReference type="InterPro" id="IPR029063">
    <property type="entry name" value="SAM-dependent_MTases_sf"/>
</dbReference>
<dbReference type="Gene3D" id="1.10.287.1350">
    <property type="match status" value="1"/>
</dbReference>
<protein>
    <recommendedName>
        <fullName evidence="9">O-methyltransferase domain-containing protein</fullName>
    </recommendedName>
</protein>
<evidence type="ECO:0000259" key="5">
    <source>
        <dbReference type="Pfam" id="PF00891"/>
    </source>
</evidence>
<evidence type="ECO:0000256" key="2">
    <source>
        <dbReference type="ARBA" id="ARBA00022679"/>
    </source>
</evidence>
<evidence type="ECO:0000256" key="3">
    <source>
        <dbReference type="ARBA" id="ARBA00022691"/>
    </source>
</evidence>
<dbReference type="EMBL" id="BQMJ01000073">
    <property type="protein sequence ID" value="GJQ15737.1"/>
    <property type="molecule type" value="Genomic_DNA"/>
</dbReference>
<dbReference type="SUPFAM" id="SSF46785">
    <property type="entry name" value="Winged helix' DNA-binding domain"/>
    <property type="match status" value="1"/>
</dbReference>
<feature type="domain" description="O-methyltransferase dimerisation" evidence="6">
    <location>
        <begin position="15"/>
        <end position="97"/>
    </location>
</feature>
<gene>
    <name evidence="7" type="ORF">GpartN1_g7528.t1</name>
</gene>
<dbReference type="InterPro" id="IPR036390">
    <property type="entry name" value="WH_DNA-bd_sf"/>
</dbReference>
<reference evidence="7" key="1">
    <citation type="journal article" date="2022" name="Proc. Natl. Acad. Sci. U.S.A.">
        <title>Life cycle and functional genomics of the unicellular red alga Galdieria for elucidating algal and plant evolution and industrial use.</title>
        <authorList>
            <person name="Hirooka S."/>
            <person name="Itabashi T."/>
            <person name="Ichinose T.M."/>
            <person name="Onuma R."/>
            <person name="Fujiwara T."/>
            <person name="Yamashita S."/>
            <person name="Jong L.W."/>
            <person name="Tomita R."/>
            <person name="Iwane A.H."/>
            <person name="Miyagishima S.Y."/>
        </authorList>
    </citation>
    <scope>NUCLEOTIDE SEQUENCE</scope>
    <source>
        <strain evidence="7">NBRC 102759</strain>
    </source>
</reference>
<dbReference type="OrthoDB" id="1606438at2759"/>
<keyword evidence="3" id="KW-0949">S-adenosyl-L-methionine</keyword>
<dbReference type="Gene3D" id="1.10.10.10">
    <property type="entry name" value="Winged helix-like DNA-binding domain superfamily/Winged helix DNA-binding domain"/>
    <property type="match status" value="1"/>
</dbReference>
<organism evidence="7 8">
    <name type="scientific">Galdieria partita</name>
    <dbReference type="NCBI Taxonomy" id="83374"/>
    <lineage>
        <taxon>Eukaryota</taxon>
        <taxon>Rhodophyta</taxon>
        <taxon>Bangiophyceae</taxon>
        <taxon>Galdieriales</taxon>
        <taxon>Galdieriaceae</taxon>
        <taxon>Galdieria</taxon>
    </lineage>
</organism>
<dbReference type="InterPro" id="IPR001077">
    <property type="entry name" value="COMT_C"/>
</dbReference>
<proteinExistence type="predicted"/>
<sequence length="347" mass="39039">MSTTEYLQDFNTIFELSCGHWKTSILRTIVSLGFLDIIEEKANKGPVLATEVASLCETDKDFTYRVLRAATTLGLVTEHQTPQRSFTVARLGCALLKNRQNSARDIVLWEGSKELCKVWLELETAVKTGKKVTDDVFGGDLFQFIARPNPESRQFLKTFQAAMTAGSNFEKSAILQSFDFSSYESICDIGAGEGTLLKAILRKDAHLQGTISDLPNVIEETVIIEEDLRDRCRKESCDFFHSVPRSHDLYILKRVLHDWDDDKSVQILKTVNDCSPSHAKLLLLDCVILDSDTSSVGKLMDLHMGICNNGKERTEEEWKKLLMNSGWNYLGLKNTTSHICGIMANKD</sequence>
<evidence type="ECO:0000256" key="1">
    <source>
        <dbReference type="ARBA" id="ARBA00022603"/>
    </source>
</evidence>
<evidence type="ECO:0008006" key="9">
    <source>
        <dbReference type="Google" id="ProtNLM"/>
    </source>
</evidence>
<feature type="domain" description="O-methyltransferase C-terminal" evidence="5">
    <location>
        <begin position="119"/>
        <end position="327"/>
    </location>
</feature>
<dbReference type="InterPro" id="IPR012967">
    <property type="entry name" value="COMT_dimerisation"/>
</dbReference>
<evidence type="ECO:0000259" key="6">
    <source>
        <dbReference type="Pfam" id="PF08100"/>
    </source>
</evidence>
<evidence type="ECO:0000256" key="4">
    <source>
        <dbReference type="PIRSR" id="PIRSR005739-1"/>
    </source>
</evidence>
<dbReference type="PANTHER" id="PTHR43712:SF2">
    <property type="entry name" value="O-METHYLTRANSFERASE CICE"/>
    <property type="match status" value="1"/>
</dbReference>
<dbReference type="PANTHER" id="PTHR43712">
    <property type="entry name" value="PUTATIVE (AFU_ORTHOLOGUE AFUA_4G14580)-RELATED"/>
    <property type="match status" value="1"/>
</dbReference>
<dbReference type="InterPro" id="IPR016461">
    <property type="entry name" value="COMT-like"/>
</dbReference>
<evidence type="ECO:0000313" key="7">
    <source>
        <dbReference type="EMBL" id="GJQ15737.1"/>
    </source>
</evidence>
<dbReference type="GO" id="GO:0046983">
    <property type="term" value="F:protein dimerization activity"/>
    <property type="evidence" value="ECO:0007669"/>
    <property type="project" value="InterPro"/>
</dbReference>
<keyword evidence="2" id="KW-0808">Transferase</keyword>
<dbReference type="GO" id="GO:0032259">
    <property type="term" value="P:methylation"/>
    <property type="evidence" value="ECO:0007669"/>
    <property type="project" value="UniProtKB-KW"/>
</dbReference>
<dbReference type="Gene3D" id="3.40.50.150">
    <property type="entry name" value="Vaccinia Virus protein VP39"/>
    <property type="match status" value="1"/>
</dbReference>
<accession>A0A9C7Q5I2</accession>
<dbReference type="GO" id="GO:0008171">
    <property type="term" value="F:O-methyltransferase activity"/>
    <property type="evidence" value="ECO:0007669"/>
    <property type="project" value="InterPro"/>
</dbReference>
<dbReference type="InterPro" id="IPR036388">
    <property type="entry name" value="WH-like_DNA-bd_sf"/>
</dbReference>
<dbReference type="SUPFAM" id="SSF53335">
    <property type="entry name" value="S-adenosyl-L-methionine-dependent methyltransferases"/>
    <property type="match status" value="1"/>
</dbReference>
<comment type="caution">
    <text evidence="7">The sequence shown here is derived from an EMBL/GenBank/DDBJ whole genome shotgun (WGS) entry which is preliminary data.</text>
</comment>
<dbReference type="PROSITE" id="PS51683">
    <property type="entry name" value="SAM_OMT_II"/>
    <property type="match status" value="1"/>
</dbReference>
<keyword evidence="8" id="KW-1185">Reference proteome</keyword>
<evidence type="ECO:0000313" key="8">
    <source>
        <dbReference type="Proteomes" id="UP001061958"/>
    </source>
</evidence>
<dbReference type="AlphaFoldDB" id="A0A9C7Q5I2"/>
<keyword evidence="1" id="KW-0489">Methyltransferase</keyword>
<dbReference type="Pfam" id="PF00891">
    <property type="entry name" value="Methyltransf_2"/>
    <property type="match status" value="1"/>
</dbReference>
<name>A0A9C7Q5I2_9RHOD</name>
<reference evidence="7" key="2">
    <citation type="submission" date="2022-01" db="EMBL/GenBank/DDBJ databases">
        <authorList>
            <person name="Hirooka S."/>
            <person name="Miyagishima S.Y."/>
        </authorList>
    </citation>
    <scope>NUCLEOTIDE SEQUENCE</scope>
    <source>
        <strain evidence="7">NBRC 102759</strain>
    </source>
</reference>
<dbReference type="Proteomes" id="UP001061958">
    <property type="component" value="Unassembled WGS sequence"/>
</dbReference>
<feature type="active site" description="Proton acceptor" evidence="4">
    <location>
        <position position="257"/>
    </location>
</feature>
<dbReference type="Pfam" id="PF08100">
    <property type="entry name" value="Dimerisation"/>
    <property type="match status" value="1"/>
</dbReference>